<dbReference type="EMBL" id="VGLS01000375">
    <property type="protein sequence ID" value="MBM3224656.1"/>
    <property type="molecule type" value="Genomic_DNA"/>
</dbReference>
<sequence>MLRASRLVYPGRPSGPPPLWEWQQPFIDRLWWNAQTFGRWVDQRDFETWEALARENTRLWDTAYAPRVLYEPWPTWLAWLAEYRALLGTMQEVYGSAYDRNRKLGEGAEALWRNDRFYWAKFCVSICGLRPPETAQKKGKSDVFLPMRPRIMV</sequence>
<name>A0A938B2W4_UNCTE</name>
<dbReference type="Proteomes" id="UP000712673">
    <property type="component" value="Unassembled WGS sequence"/>
</dbReference>
<protein>
    <submittedName>
        <fullName evidence="1">Uncharacterized protein</fullName>
    </submittedName>
</protein>
<gene>
    <name evidence="1" type="ORF">FJZ47_12745</name>
</gene>
<evidence type="ECO:0000313" key="2">
    <source>
        <dbReference type="Proteomes" id="UP000712673"/>
    </source>
</evidence>
<reference evidence="1" key="1">
    <citation type="submission" date="2019-03" db="EMBL/GenBank/DDBJ databases">
        <title>Lake Tanganyika Metagenome-Assembled Genomes (MAGs).</title>
        <authorList>
            <person name="Tran P."/>
        </authorList>
    </citation>
    <scope>NUCLEOTIDE SEQUENCE</scope>
    <source>
        <strain evidence="1">K_DeepCast_65m_m2_066</strain>
    </source>
</reference>
<accession>A0A938B2W4</accession>
<proteinExistence type="predicted"/>
<comment type="caution">
    <text evidence="1">The sequence shown here is derived from an EMBL/GenBank/DDBJ whole genome shotgun (WGS) entry which is preliminary data.</text>
</comment>
<dbReference type="AlphaFoldDB" id="A0A938B2W4"/>
<evidence type="ECO:0000313" key="1">
    <source>
        <dbReference type="EMBL" id="MBM3224656.1"/>
    </source>
</evidence>
<organism evidence="1 2">
    <name type="scientific">Tectimicrobiota bacterium</name>
    <dbReference type="NCBI Taxonomy" id="2528274"/>
    <lineage>
        <taxon>Bacteria</taxon>
        <taxon>Pseudomonadati</taxon>
        <taxon>Nitrospinota/Tectimicrobiota group</taxon>
        <taxon>Candidatus Tectimicrobiota</taxon>
    </lineage>
</organism>